<gene>
    <name evidence="1" type="ORF">AVEN_9070_1</name>
</gene>
<name>A0A4Y2T7B3_ARAVE</name>
<evidence type="ECO:0000313" key="1">
    <source>
        <dbReference type="EMBL" id="GBN96518.1"/>
    </source>
</evidence>
<proteinExistence type="predicted"/>
<dbReference type="Proteomes" id="UP000499080">
    <property type="component" value="Unassembled WGS sequence"/>
</dbReference>
<comment type="caution">
    <text evidence="1">The sequence shown here is derived from an EMBL/GenBank/DDBJ whole genome shotgun (WGS) entry which is preliminary data.</text>
</comment>
<organism evidence="1 2">
    <name type="scientific">Araneus ventricosus</name>
    <name type="common">Orbweaver spider</name>
    <name type="synonym">Epeira ventricosa</name>
    <dbReference type="NCBI Taxonomy" id="182803"/>
    <lineage>
        <taxon>Eukaryota</taxon>
        <taxon>Metazoa</taxon>
        <taxon>Ecdysozoa</taxon>
        <taxon>Arthropoda</taxon>
        <taxon>Chelicerata</taxon>
        <taxon>Arachnida</taxon>
        <taxon>Araneae</taxon>
        <taxon>Araneomorphae</taxon>
        <taxon>Entelegynae</taxon>
        <taxon>Araneoidea</taxon>
        <taxon>Araneidae</taxon>
        <taxon>Araneus</taxon>
    </lineage>
</organism>
<dbReference type="AlphaFoldDB" id="A0A4Y2T7B3"/>
<reference evidence="1 2" key="1">
    <citation type="journal article" date="2019" name="Sci. Rep.">
        <title>Orb-weaving spider Araneus ventricosus genome elucidates the spidroin gene catalogue.</title>
        <authorList>
            <person name="Kono N."/>
            <person name="Nakamura H."/>
            <person name="Ohtoshi R."/>
            <person name="Moran D.A.P."/>
            <person name="Shinohara A."/>
            <person name="Yoshida Y."/>
            <person name="Fujiwara M."/>
            <person name="Mori M."/>
            <person name="Tomita M."/>
            <person name="Arakawa K."/>
        </authorList>
    </citation>
    <scope>NUCLEOTIDE SEQUENCE [LARGE SCALE GENOMIC DNA]</scope>
</reference>
<accession>A0A4Y2T7B3</accession>
<evidence type="ECO:0000313" key="2">
    <source>
        <dbReference type="Proteomes" id="UP000499080"/>
    </source>
</evidence>
<sequence>MRSPHKLLRIRLNNLVETLFPDECGGHLPEPLGGYHVQVVPIRIPLYKSSCSSYLAVRSVVPLHTMRPEDGGTLISPGDRRPYVFGIKTILLGRVEGGRAWNIAAVTLDVEKQIPVIEEYAEIVMESFRRASFVGSAIQLPGNGHVVTTSSQAHRERSGRTDSWGPISLTVRSRLRLRWMQ</sequence>
<dbReference type="EMBL" id="BGPR01026641">
    <property type="protein sequence ID" value="GBN96518.1"/>
    <property type="molecule type" value="Genomic_DNA"/>
</dbReference>
<protein>
    <submittedName>
        <fullName evidence="1">Uncharacterized protein</fullName>
    </submittedName>
</protein>
<keyword evidence="2" id="KW-1185">Reference proteome</keyword>